<protein>
    <submittedName>
        <fullName evidence="3">Uncharacterized protein</fullName>
    </submittedName>
</protein>
<feature type="transmembrane region" description="Helical" evidence="2">
    <location>
        <begin position="175"/>
        <end position="196"/>
    </location>
</feature>
<sequence length="420" mass="46454">MPFPGLAATPSWIYHHFKTIFQSAHRSVEDVQQRPIMYIPAKLTFRKMVTSEAPLHPKTPSVGLEAAGLVALAELTTIQERTALSGTSSLLDIFILAPGLHVQERAVELNTGEYPACAALTTGYVFRVENPATVFYLQRVGRTGKLTTLNVTRLNSAAKWHHRLKSVFISPSKTNIIPVVTYFMAVLWGIAGLLLLILSEDWWGVAVVGILMTTRLINFVVIRCRSELTWAGAPEPGEVGDLFILLSQDRWIRIQGLVDDLKAVTSGKWLRDQTTVESWLTAIAKVCVYLAAALASNVTQFGTIILLSLFIGSAGLLGLANSATHELHMHGRMVRVTGERRSYGRRLDLAKELTDETKRDDWAVRMGLIVKDEPTTNTCGWLLHHPLYGKGPSTMSAARRNSSAPKRRKAAWHVSLSQPD</sequence>
<feature type="region of interest" description="Disordered" evidence="1">
    <location>
        <begin position="393"/>
        <end position="420"/>
    </location>
</feature>
<keyword evidence="2" id="KW-1133">Transmembrane helix</keyword>
<gene>
    <name evidence="3" type="ORF">CPAG_05118</name>
</gene>
<dbReference type="Proteomes" id="UP000054567">
    <property type="component" value="Unassembled WGS sequence"/>
</dbReference>
<evidence type="ECO:0000256" key="2">
    <source>
        <dbReference type="SAM" id="Phobius"/>
    </source>
</evidence>
<evidence type="ECO:0000313" key="4">
    <source>
        <dbReference type="Proteomes" id="UP000054567"/>
    </source>
</evidence>
<proteinExistence type="predicted"/>
<dbReference type="OrthoDB" id="2956246at2759"/>
<evidence type="ECO:0000256" key="1">
    <source>
        <dbReference type="SAM" id="MobiDB-lite"/>
    </source>
</evidence>
<feature type="compositionally biased region" description="Polar residues" evidence="1">
    <location>
        <begin position="393"/>
        <end position="404"/>
    </location>
</feature>
<accession>A0A0J6FIY2</accession>
<dbReference type="EMBL" id="DS268111">
    <property type="protein sequence ID" value="KMM68794.1"/>
    <property type="molecule type" value="Genomic_DNA"/>
</dbReference>
<reference evidence="4" key="2">
    <citation type="journal article" date="2009" name="Genome Res.">
        <title>Comparative genomic analyses of the human fungal pathogens Coccidioides and their relatives.</title>
        <authorList>
            <person name="Sharpton T.J."/>
            <person name="Stajich J.E."/>
            <person name="Rounsley S.D."/>
            <person name="Gardner M.J."/>
            <person name="Wortman J.R."/>
            <person name="Jordar V.S."/>
            <person name="Maiti R."/>
            <person name="Kodira C.D."/>
            <person name="Neafsey D.E."/>
            <person name="Zeng Q."/>
            <person name="Hung C.-Y."/>
            <person name="McMahan C."/>
            <person name="Muszewska A."/>
            <person name="Grynberg M."/>
            <person name="Mandel M.A."/>
            <person name="Kellner E.M."/>
            <person name="Barker B.M."/>
            <person name="Galgiani J.N."/>
            <person name="Orbach M.J."/>
            <person name="Kirkland T.N."/>
            <person name="Cole G.T."/>
            <person name="Henn M.R."/>
            <person name="Birren B.W."/>
            <person name="Taylor J.W."/>
        </authorList>
    </citation>
    <scope>NUCLEOTIDE SEQUENCE [LARGE SCALE GENOMIC DNA]</scope>
    <source>
        <strain evidence="4">RMSCC 3488</strain>
    </source>
</reference>
<dbReference type="VEuPathDB" id="FungiDB:CPAG_05118"/>
<organism evidence="3 4">
    <name type="scientific">Coccidioides posadasii RMSCC 3488</name>
    <dbReference type="NCBI Taxonomy" id="454284"/>
    <lineage>
        <taxon>Eukaryota</taxon>
        <taxon>Fungi</taxon>
        <taxon>Dikarya</taxon>
        <taxon>Ascomycota</taxon>
        <taxon>Pezizomycotina</taxon>
        <taxon>Eurotiomycetes</taxon>
        <taxon>Eurotiomycetidae</taxon>
        <taxon>Onygenales</taxon>
        <taxon>Onygenaceae</taxon>
        <taxon>Coccidioides</taxon>
    </lineage>
</organism>
<reference evidence="3 4" key="1">
    <citation type="submission" date="2007-06" db="EMBL/GenBank/DDBJ databases">
        <title>The Genome Sequence of Coccidioides posadasii RMSCC_3488.</title>
        <authorList>
            <consortium name="Coccidioides Genome Resources Consortium"/>
            <consortium name="The Broad Institute Genome Sequencing Platform"/>
            <person name="Henn M.R."/>
            <person name="Sykes S."/>
            <person name="Young S."/>
            <person name="Jaffe D."/>
            <person name="Berlin A."/>
            <person name="Alvarez P."/>
            <person name="Butler J."/>
            <person name="Gnerre S."/>
            <person name="Grabherr M."/>
            <person name="Mauceli E."/>
            <person name="Brockman W."/>
            <person name="Kodira C."/>
            <person name="Alvarado L."/>
            <person name="Zeng Q."/>
            <person name="Crawford M."/>
            <person name="Antoine C."/>
            <person name="Devon K."/>
            <person name="Galgiani J."/>
            <person name="Orsborn K."/>
            <person name="Lewis M.L."/>
            <person name="Nusbaum C."/>
            <person name="Galagan J."/>
            <person name="Birren B."/>
        </authorList>
    </citation>
    <scope>NUCLEOTIDE SEQUENCE [LARGE SCALE GENOMIC DNA]</scope>
    <source>
        <strain evidence="3 4">RMSCC 3488</strain>
    </source>
</reference>
<keyword evidence="2" id="KW-0472">Membrane</keyword>
<feature type="transmembrane region" description="Helical" evidence="2">
    <location>
        <begin position="202"/>
        <end position="222"/>
    </location>
</feature>
<name>A0A0J6FIY2_COCPO</name>
<keyword evidence="2" id="KW-0812">Transmembrane</keyword>
<feature type="transmembrane region" description="Helical" evidence="2">
    <location>
        <begin position="301"/>
        <end position="323"/>
    </location>
</feature>
<evidence type="ECO:0000313" key="3">
    <source>
        <dbReference type="EMBL" id="KMM68794.1"/>
    </source>
</evidence>
<dbReference type="AlphaFoldDB" id="A0A0J6FIY2"/>
<reference evidence="4" key="3">
    <citation type="journal article" date="2010" name="Genome Res.">
        <title>Population genomic sequencing of Coccidioides fungi reveals recent hybridization and transposon control.</title>
        <authorList>
            <person name="Neafsey D.E."/>
            <person name="Barker B.M."/>
            <person name="Sharpton T.J."/>
            <person name="Stajich J.E."/>
            <person name="Park D.J."/>
            <person name="Whiston E."/>
            <person name="Hung C.-Y."/>
            <person name="McMahan C."/>
            <person name="White J."/>
            <person name="Sykes S."/>
            <person name="Heiman D."/>
            <person name="Young S."/>
            <person name="Zeng Q."/>
            <person name="Abouelleil A."/>
            <person name="Aftuck L."/>
            <person name="Bessette D."/>
            <person name="Brown A."/>
            <person name="FitzGerald M."/>
            <person name="Lui A."/>
            <person name="Macdonald J.P."/>
            <person name="Priest M."/>
            <person name="Orbach M.J."/>
            <person name="Galgiani J.N."/>
            <person name="Kirkland T.N."/>
            <person name="Cole G.T."/>
            <person name="Birren B.W."/>
            <person name="Henn M.R."/>
            <person name="Taylor J.W."/>
            <person name="Rounsley S.D."/>
        </authorList>
    </citation>
    <scope>NUCLEOTIDE SEQUENCE [LARGE SCALE GENOMIC DNA]</scope>
    <source>
        <strain evidence="4">RMSCC 3488</strain>
    </source>
</reference>